<reference evidence="10 11" key="1">
    <citation type="submission" date="2019-06" db="EMBL/GenBank/DDBJ databases">
        <title>Draft genomes of female and male turbot (Scophthalmus maximus).</title>
        <authorList>
            <person name="Xu H."/>
            <person name="Xu X.-W."/>
            <person name="Shao C."/>
            <person name="Chen S."/>
        </authorList>
    </citation>
    <scope>NUCLEOTIDE SEQUENCE [LARGE SCALE GENOMIC DNA]</scope>
    <source>
        <strain evidence="10">Ysfricsl-2016a</strain>
        <tissue evidence="10">Blood</tissue>
    </source>
</reference>
<dbReference type="EC" id="6.5.1.4" evidence="2"/>
<feature type="domain" description="RNA 3'-terminal phosphate cyclase insert" evidence="9">
    <location>
        <begin position="29"/>
        <end position="116"/>
    </location>
</feature>
<evidence type="ECO:0000256" key="5">
    <source>
        <dbReference type="ARBA" id="ARBA00022741"/>
    </source>
</evidence>
<keyword evidence="5" id="KW-0547">Nucleotide-binding</keyword>
<comment type="catalytic activity">
    <reaction evidence="6">
        <text>a 3'-end 3'-phospho-ribonucleotide-RNA + ATP = a 3'-end 2',3'-cyclophospho-ribonucleotide-RNA + AMP + diphosphate</text>
        <dbReference type="Rhea" id="RHEA:23976"/>
        <dbReference type="Rhea" id="RHEA-COMP:10463"/>
        <dbReference type="Rhea" id="RHEA-COMP:10464"/>
        <dbReference type="ChEBI" id="CHEBI:30616"/>
        <dbReference type="ChEBI" id="CHEBI:33019"/>
        <dbReference type="ChEBI" id="CHEBI:83062"/>
        <dbReference type="ChEBI" id="CHEBI:83064"/>
        <dbReference type="ChEBI" id="CHEBI:456215"/>
        <dbReference type="EC" id="6.5.1.4"/>
    </reaction>
</comment>
<dbReference type="InterPro" id="IPR020719">
    <property type="entry name" value="RNA3'_term_phos_cycl-like_CS"/>
</dbReference>
<dbReference type="GO" id="GO:0006396">
    <property type="term" value="P:RNA processing"/>
    <property type="evidence" value="ECO:0007669"/>
    <property type="project" value="InterPro"/>
</dbReference>
<evidence type="ECO:0000313" key="11">
    <source>
        <dbReference type="Proteomes" id="UP000438429"/>
    </source>
</evidence>
<comment type="similarity">
    <text evidence="1">Belongs to the RNA 3'-terminal cyclase family. Type 1 subfamily.</text>
</comment>
<dbReference type="SUPFAM" id="SSF52913">
    <property type="entry name" value="RNA 3'-terminal phosphate cyclase, RPTC, insert domain"/>
    <property type="match status" value="1"/>
</dbReference>
<protein>
    <recommendedName>
        <fullName evidence="3">RNA 3'-terminal phosphate cyclase</fullName>
        <ecNumber evidence="2">6.5.1.4</ecNumber>
    </recommendedName>
    <alternativeName>
        <fullName evidence="7">RNA terminal phosphate cyclase domain-containing protein 1</fullName>
    </alternativeName>
</protein>
<proteinExistence type="inferred from homology"/>
<dbReference type="PANTHER" id="PTHR11096">
    <property type="entry name" value="RNA 3' TERMINAL PHOSPHATE CYCLASE"/>
    <property type="match status" value="1"/>
</dbReference>
<dbReference type="PANTHER" id="PTHR11096:SF0">
    <property type="entry name" value="RNA 3'-TERMINAL PHOSPHATE CYCLASE"/>
    <property type="match status" value="1"/>
</dbReference>
<name>A0A6A4RI89_SCOMX</name>
<evidence type="ECO:0000259" key="9">
    <source>
        <dbReference type="Pfam" id="PF05189"/>
    </source>
</evidence>
<comment type="caution">
    <text evidence="10">The sequence shown here is derived from an EMBL/GenBank/DDBJ whole genome shotgun (WGS) entry which is preliminary data.</text>
</comment>
<evidence type="ECO:0000256" key="2">
    <source>
        <dbReference type="ARBA" id="ARBA00012725"/>
    </source>
</evidence>
<dbReference type="FunFam" id="3.30.360.20:FF:000002">
    <property type="entry name" value="RNA terminal phosphate cyclase-like 1"/>
    <property type="match status" value="1"/>
</dbReference>
<evidence type="ECO:0000256" key="7">
    <source>
        <dbReference type="ARBA" id="ARBA00032543"/>
    </source>
</evidence>
<dbReference type="AlphaFoldDB" id="A0A6A4RI89"/>
<accession>A0A6A4RI89</accession>
<dbReference type="InterPro" id="IPR013791">
    <property type="entry name" value="RNA3'-term_phos_cycl_insert"/>
</dbReference>
<gene>
    <name evidence="10" type="ORF">F2P81_026174</name>
</gene>
<dbReference type="InterPro" id="IPR000228">
    <property type="entry name" value="RNA3'_term_phos_cyc"/>
</dbReference>
<evidence type="ECO:0000256" key="6">
    <source>
        <dbReference type="ARBA" id="ARBA00024481"/>
    </source>
</evidence>
<evidence type="ECO:0000313" key="10">
    <source>
        <dbReference type="EMBL" id="KAF0021573.1"/>
    </source>
</evidence>
<dbReference type="InterPro" id="IPR036553">
    <property type="entry name" value="RPTC_insert"/>
</dbReference>
<dbReference type="Pfam" id="PF05189">
    <property type="entry name" value="RTC_insert"/>
    <property type="match status" value="1"/>
</dbReference>
<organism evidence="10 11">
    <name type="scientific">Scophthalmus maximus</name>
    <name type="common">Turbot</name>
    <name type="synonym">Psetta maxima</name>
    <dbReference type="NCBI Taxonomy" id="52904"/>
    <lineage>
        <taxon>Eukaryota</taxon>
        <taxon>Metazoa</taxon>
        <taxon>Chordata</taxon>
        <taxon>Craniata</taxon>
        <taxon>Vertebrata</taxon>
        <taxon>Euteleostomi</taxon>
        <taxon>Actinopterygii</taxon>
        <taxon>Neopterygii</taxon>
        <taxon>Teleostei</taxon>
        <taxon>Neoteleostei</taxon>
        <taxon>Acanthomorphata</taxon>
        <taxon>Carangaria</taxon>
        <taxon>Pleuronectiformes</taxon>
        <taxon>Pleuronectoidei</taxon>
        <taxon>Scophthalmidae</taxon>
        <taxon>Scophthalmus</taxon>
    </lineage>
</organism>
<sequence length="124" mass="13100">MRGYYPKGGGEVSVTVNPLKQLQPVTMIERGNITKIHGRAHVAGVLPYKLAKDMSAAAVRTIRKEIKDLYINIQALQEKDKACGSGNGIIIIAESSTGCLFAGSALGKKGEEVNQQGAATLSST</sequence>
<dbReference type="GO" id="GO:0003963">
    <property type="term" value="F:RNA-3'-phosphate cyclase activity"/>
    <property type="evidence" value="ECO:0007669"/>
    <property type="project" value="UniProtKB-EC"/>
</dbReference>
<keyword evidence="4" id="KW-0436">Ligase</keyword>
<dbReference type="EMBL" id="VEVO01004807">
    <property type="protein sequence ID" value="KAF0021573.1"/>
    <property type="molecule type" value="Genomic_DNA"/>
</dbReference>
<evidence type="ECO:0000256" key="8">
    <source>
        <dbReference type="ARBA" id="ARBA00045867"/>
    </source>
</evidence>
<evidence type="ECO:0000256" key="3">
    <source>
        <dbReference type="ARBA" id="ARBA00021428"/>
    </source>
</evidence>
<dbReference type="GO" id="GO:0005634">
    <property type="term" value="C:nucleus"/>
    <property type="evidence" value="ECO:0007669"/>
    <property type="project" value="TreeGrafter"/>
</dbReference>
<evidence type="ECO:0000256" key="1">
    <source>
        <dbReference type="ARBA" id="ARBA00009206"/>
    </source>
</evidence>
<comment type="function">
    <text evidence="8">Catalyzes the conversion of 3'-phosphate to a 2',3'-cyclic phosphodiester at the end of RNA. The mechanism of action of the enzyme occurs in 3 steps: (A) adenylation of the enzyme by ATP; (B) transfer of adenylate to an RNA-N3'P to produce RNA-N3'PP5'A; (C) and attack of the adjacent 2'-hydroxyl on the 3'-phosphorus in the diester linkage to produce the cyclic end product. Likely functions in some aspects of cellular RNA processing. Function plays an important role in regulating axon regeneration by inhibiting central nervous system (CNS) axon regeneration following optic nerve injury.</text>
</comment>
<evidence type="ECO:0000256" key="4">
    <source>
        <dbReference type="ARBA" id="ARBA00022598"/>
    </source>
</evidence>
<dbReference type="PROSITE" id="PS01287">
    <property type="entry name" value="RTC"/>
    <property type="match status" value="1"/>
</dbReference>
<dbReference type="Proteomes" id="UP000438429">
    <property type="component" value="Unassembled WGS sequence"/>
</dbReference>
<dbReference type="GO" id="GO:0000166">
    <property type="term" value="F:nucleotide binding"/>
    <property type="evidence" value="ECO:0007669"/>
    <property type="project" value="UniProtKB-KW"/>
</dbReference>
<dbReference type="Gene3D" id="3.30.360.20">
    <property type="entry name" value="RNA 3'-terminal phosphate cyclase, insert domain"/>
    <property type="match status" value="1"/>
</dbReference>